<evidence type="ECO:0000313" key="2">
    <source>
        <dbReference type="Proteomes" id="UP000596742"/>
    </source>
</evidence>
<dbReference type="EMBL" id="UYJE01001952">
    <property type="protein sequence ID" value="VDI06662.1"/>
    <property type="molecule type" value="Genomic_DNA"/>
</dbReference>
<name>A0A8B6CMD8_MYTGA</name>
<dbReference type="PANTHER" id="PTHR47331">
    <property type="entry name" value="PHD-TYPE DOMAIN-CONTAINING PROTEIN"/>
    <property type="match status" value="1"/>
</dbReference>
<organism evidence="1 2">
    <name type="scientific">Mytilus galloprovincialis</name>
    <name type="common">Mediterranean mussel</name>
    <dbReference type="NCBI Taxonomy" id="29158"/>
    <lineage>
        <taxon>Eukaryota</taxon>
        <taxon>Metazoa</taxon>
        <taxon>Spiralia</taxon>
        <taxon>Lophotrochozoa</taxon>
        <taxon>Mollusca</taxon>
        <taxon>Bivalvia</taxon>
        <taxon>Autobranchia</taxon>
        <taxon>Pteriomorphia</taxon>
        <taxon>Mytilida</taxon>
        <taxon>Mytiloidea</taxon>
        <taxon>Mytilidae</taxon>
        <taxon>Mytilinae</taxon>
        <taxon>Mytilus</taxon>
    </lineage>
</organism>
<protein>
    <submittedName>
        <fullName evidence="1">Uncharacterized protein</fullName>
    </submittedName>
</protein>
<sequence length="114" mass="12914">MREVDQRCTQDNESVIREQVLDDDGLNTVFCEIESTLNSRPITMNSDDPSDLEALTPNHLLLMKRKAYLPPGLFSKTDNYCRSKMETNSVYCKSILESLGARVPSHVTRTSEMA</sequence>
<dbReference type="Proteomes" id="UP000596742">
    <property type="component" value="Unassembled WGS sequence"/>
</dbReference>
<reference evidence="1" key="1">
    <citation type="submission" date="2018-11" db="EMBL/GenBank/DDBJ databases">
        <authorList>
            <person name="Alioto T."/>
            <person name="Alioto T."/>
        </authorList>
    </citation>
    <scope>NUCLEOTIDE SEQUENCE</scope>
</reference>
<dbReference type="AlphaFoldDB" id="A0A8B6CMD8"/>
<evidence type="ECO:0000313" key="1">
    <source>
        <dbReference type="EMBL" id="VDI06662.1"/>
    </source>
</evidence>
<proteinExistence type="predicted"/>
<keyword evidence="2" id="KW-1185">Reference proteome</keyword>
<gene>
    <name evidence="1" type="ORF">MGAL_10B033059</name>
</gene>
<dbReference type="OrthoDB" id="10066543at2759"/>
<comment type="caution">
    <text evidence="1">The sequence shown here is derived from an EMBL/GenBank/DDBJ whole genome shotgun (WGS) entry which is preliminary data.</text>
</comment>
<accession>A0A8B6CMD8</accession>
<dbReference type="PANTHER" id="PTHR47331:SF1">
    <property type="entry name" value="GAG-LIKE PROTEIN"/>
    <property type="match status" value="1"/>
</dbReference>